<feature type="compositionally biased region" description="Low complexity" evidence="3">
    <location>
        <begin position="214"/>
        <end position="226"/>
    </location>
</feature>
<sequence length="962" mass="105688">MSASWLEDELPESWPTQAASKSPVKATEEQILDLPSTVTDHMDATVAIQHVNRGVPQWKQRLSPRRSQEGNIENLRSMFPDENGGDSVTTSSMSNASSSVPDYAMSRKLKLFGDRDTYTEQRYDNLLTSLQGHADGTVSTNVGSQRSETVTNTFANRSRGDVAARFLKNGEDVLSRIRKASMLNLKQKKDESLDDLERKLANGTIDTTDDGAQNSNGSTLSSLSSTDWVADEATPVESAPNTARHLTDKFVEEYSRRSGQIEPQLTDQFGSMKMSGQGSQRVPTLSSLSTVDGGKSRSATSSTVLHHQFPSATSTFVPTVQFAPSPKQGVDVSMLAIPDESSGEIEEHNLETKPSMNHVNDGSEDIIISTSEPSTEISGRSISEHPIEGLEEPVIQPFRTRPRGDLAPQAFDATFRDGTMFERSLPSASFNNSTIGNLTIAQRDTTFSSSMYHIAELLSGKDTEALEQVDLSNAQIEAIKGLGEMIPRIRDINLSHNSIRVLEGLPTLAVNVNLSYNLLNRLSCFPIANITTLDISHNGLTDLRGLKELRSLVDLNVSHNSLSSVTGLDSLQGLLRLNISHNKLSGAVIPLPRLRVLYAGANPLKNIRLETPLLEELNVDGASLTTIDAVPSVKTLSIRNNRAAVDFKDWESLETLYYDGNDVARNCGEIAPRTVWWQGNSLTGFDANMLRTAYEVVLAGLGIEFSTFVGTYPAQELTLCNMGLRKLPAWLPRRFPFVRTLNLAFNELDDASLAVLSQFDNLEELSLFHNGFCDASHIGETLKGLSRLAVLDLRANPVTDFYPEIIFDDHKPPMAAYDEVLDLDWNTMAREAVKTARYAKYKRALGLHLQWLDGTELEVYEQRKTSPPTRTEPSTSLESTAPSTPSRADSSVESRFMSAKSRGGGTFNAAPNMTALGHSTPPRTGDTQEVIRRLASDLIALYDAARRTQPHLWARNAAGRQK</sequence>
<feature type="region of interest" description="Disordered" evidence="3">
    <location>
        <begin position="1"/>
        <end position="25"/>
    </location>
</feature>
<feature type="compositionally biased region" description="Acidic residues" evidence="3">
    <location>
        <begin position="1"/>
        <end position="11"/>
    </location>
</feature>
<feature type="compositionally biased region" description="Polar residues" evidence="3">
    <location>
        <begin position="204"/>
        <end position="213"/>
    </location>
</feature>
<dbReference type="OrthoDB" id="7451790at2759"/>
<accession>A0A2T0FI07</accession>
<dbReference type="InterPro" id="IPR052574">
    <property type="entry name" value="CDIRP"/>
</dbReference>
<feature type="region of interest" description="Disordered" evidence="3">
    <location>
        <begin position="272"/>
        <end position="298"/>
    </location>
</feature>
<evidence type="ECO:0000256" key="2">
    <source>
        <dbReference type="ARBA" id="ARBA00022737"/>
    </source>
</evidence>
<dbReference type="SUPFAM" id="SSF52047">
    <property type="entry name" value="RNI-like"/>
    <property type="match status" value="1"/>
</dbReference>
<evidence type="ECO:0000313" key="4">
    <source>
        <dbReference type="EMBL" id="PRT54628.1"/>
    </source>
</evidence>
<dbReference type="AlphaFoldDB" id="A0A2T0FI07"/>
<keyword evidence="2" id="KW-0677">Repeat</keyword>
<proteinExistence type="predicted"/>
<feature type="compositionally biased region" description="Polar residues" evidence="3">
    <location>
        <begin position="272"/>
        <end position="290"/>
    </location>
</feature>
<evidence type="ECO:0000256" key="3">
    <source>
        <dbReference type="SAM" id="MobiDB-lite"/>
    </source>
</evidence>
<dbReference type="STRING" id="45607.A0A2T0FI07"/>
<reference evidence="4 5" key="1">
    <citation type="submission" date="2017-04" db="EMBL/GenBank/DDBJ databases">
        <title>Genome sequencing of [Candida] sorbophila.</title>
        <authorList>
            <person name="Ahn J.O."/>
        </authorList>
    </citation>
    <scope>NUCLEOTIDE SEQUENCE [LARGE SCALE GENOMIC DNA]</scope>
    <source>
        <strain evidence="4 5">DS02</strain>
    </source>
</reference>
<keyword evidence="5" id="KW-1185">Reference proteome</keyword>
<protein>
    <submittedName>
        <fullName evidence="4">Septation initiation network scaffold protein cdc11</fullName>
    </submittedName>
</protein>
<organism evidence="4 5">
    <name type="scientific">Wickerhamiella sorbophila</name>
    <dbReference type="NCBI Taxonomy" id="45607"/>
    <lineage>
        <taxon>Eukaryota</taxon>
        <taxon>Fungi</taxon>
        <taxon>Dikarya</taxon>
        <taxon>Ascomycota</taxon>
        <taxon>Saccharomycotina</taxon>
        <taxon>Dipodascomycetes</taxon>
        <taxon>Dipodascales</taxon>
        <taxon>Trichomonascaceae</taxon>
        <taxon>Wickerhamiella</taxon>
    </lineage>
</organism>
<feature type="compositionally biased region" description="Polar residues" evidence="3">
    <location>
        <begin position="881"/>
        <end position="893"/>
    </location>
</feature>
<feature type="compositionally biased region" description="Low complexity" evidence="3">
    <location>
        <begin position="87"/>
        <end position="100"/>
    </location>
</feature>
<feature type="region of interest" description="Disordered" evidence="3">
    <location>
        <begin position="860"/>
        <end position="927"/>
    </location>
</feature>
<dbReference type="GO" id="GO:0035591">
    <property type="term" value="F:signaling adaptor activity"/>
    <property type="evidence" value="ECO:0007669"/>
    <property type="project" value="TreeGrafter"/>
</dbReference>
<keyword evidence="1" id="KW-0433">Leucine-rich repeat</keyword>
<dbReference type="PANTHER" id="PTHR47566">
    <property type="match status" value="1"/>
</dbReference>
<dbReference type="EMBL" id="NDIQ01000021">
    <property type="protein sequence ID" value="PRT54628.1"/>
    <property type="molecule type" value="Genomic_DNA"/>
</dbReference>
<comment type="caution">
    <text evidence="4">The sequence shown here is derived from an EMBL/GenBank/DDBJ whole genome shotgun (WGS) entry which is preliminary data.</text>
</comment>
<evidence type="ECO:0000313" key="5">
    <source>
        <dbReference type="Proteomes" id="UP000238350"/>
    </source>
</evidence>
<dbReference type="InterPro" id="IPR032675">
    <property type="entry name" value="LRR_dom_sf"/>
</dbReference>
<dbReference type="InterPro" id="IPR001611">
    <property type="entry name" value="Leu-rich_rpt"/>
</dbReference>
<feature type="region of interest" description="Disordered" evidence="3">
    <location>
        <begin position="204"/>
        <end position="226"/>
    </location>
</feature>
<dbReference type="Proteomes" id="UP000238350">
    <property type="component" value="Unassembled WGS sequence"/>
</dbReference>
<gene>
    <name evidence="4" type="ORF">B9G98_02248</name>
</gene>
<dbReference type="RefSeq" id="XP_024664573.1">
    <property type="nucleotide sequence ID" value="XM_024808805.1"/>
</dbReference>
<evidence type="ECO:0000256" key="1">
    <source>
        <dbReference type="ARBA" id="ARBA00022614"/>
    </source>
</evidence>
<dbReference type="Gene3D" id="3.80.10.10">
    <property type="entry name" value="Ribonuclease Inhibitor"/>
    <property type="match status" value="3"/>
</dbReference>
<feature type="compositionally biased region" description="Low complexity" evidence="3">
    <location>
        <begin position="865"/>
        <end position="880"/>
    </location>
</feature>
<name>A0A2T0FI07_9ASCO</name>
<dbReference type="PANTHER" id="PTHR47566:SF1">
    <property type="entry name" value="PROTEIN NUD1"/>
    <property type="match status" value="1"/>
</dbReference>
<feature type="region of interest" description="Disordered" evidence="3">
    <location>
        <begin position="58"/>
        <end position="100"/>
    </location>
</feature>
<dbReference type="SUPFAM" id="SSF52058">
    <property type="entry name" value="L domain-like"/>
    <property type="match status" value="1"/>
</dbReference>
<dbReference type="PROSITE" id="PS51450">
    <property type="entry name" value="LRR"/>
    <property type="match status" value="3"/>
</dbReference>
<dbReference type="GeneID" id="36515996"/>